<keyword evidence="6" id="KW-1185">Reference proteome</keyword>
<evidence type="ECO:0000259" key="4">
    <source>
        <dbReference type="Pfam" id="PF15619"/>
    </source>
</evidence>
<feature type="compositionally biased region" description="Polar residues" evidence="3">
    <location>
        <begin position="848"/>
        <end position="875"/>
    </location>
</feature>
<protein>
    <recommendedName>
        <fullName evidence="4">Lebercilin domain-containing protein</fullName>
    </recommendedName>
</protein>
<dbReference type="PANTHER" id="PTHR16650:SF6">
    <property type="entry name" value="GH21622P"/>
    <property type="match status" value="1"/>
</dbReference>
<proteinExistence type="inferred from homology"/>
<reference evidence="5" key="2">
    <citation type="submission" date="2021-01" db="UniProtKB">
        <authorList>
            <consortium name="EnsemblMetazoa"/>
        </authorList>
    </citation>
    <scope>IDENTIFICATION</scope>
</reference>
<dbReference type="AlphaFoldDB" id="A0A7M7PFB7"/>
<feature type="region of interest" description="Disordered" evidence="3">
    <location>
        <begin position="1"/>
        <end position="207"/>
    </location>
</feature>
<feature type="compositionally biased region" description="Basic and acidic residues" evidence="3">
    <location>
        <begin position="837"/>
        <end position="847"/>
    </location>
</feature>
<dbReference type="InterPro" id="IPR028933">
    <property type="entry name" value="Lebercilin_dom"/>
</dbReference>
<dbReference type="RefSeq" id="XP_030850899.1">
    <property type="nucleotide sequence ID" value="XM_030995039.1"/>
</dbReference>
<dbReference type="CTD" id="167691"/>
<feature type="compositionally biased region" description="Polar residues" evidence="3">
    <location>
        <begin position="892"/>
        <end position="913"/>
    </location>
</feature>
<evidence type="ECO:0000256" key="1">
    <source>
        <dbReference type="ARBA" id="ARBA00010229"/>
    </source>
</evidence>
<feature type="compositionally biased region" description="Low complexity" evidence="3">
    <location>
        <begin position="127"/>
        <end position="136"/>
    </location>
</feature>
<evidence type="ECO:0000256" key="2">
    <source>
        <dbReference type="ARBA" id="ARBA00023054"/>
    </source>
</evidence>
<feature type="compositionally biased region" description="Polar residues" evidence="3">
    <location>
        <begin position="51"/>
        <end position="78"/>
    </location>
</feature>
<dbReference type="Pfam" id="PF15619">
    <property type="entry name" value="Lebercilin"/>
    <property type="match status" value="1"/>
</dbReference>
<organism evidence="5 6">
    <name type="scientific">Strongylocentrotus purpuratus</name>
    <name type="common">Purple sea urchin</name>
    <dbReference type="NCBI Taxonomy" id="7668"/>
    <lineage>
        <taxon>Eukaryota</taxon>
        <taxon>Metazoa</taxon>
        <taxon>Echinodermata</taxon>
        <taxon>Eleutherozoa</taxon>
        <taxon>Echinozoa</taxon>
        <taxon>Echinoidea</taxon>
        <taxon>Euechinoidea</taxon>
        <taxon>Echinacea</taxon>
        <taxon>Camarodonta</taxon>
        <taxon>Echinidea</taxon>
        <taxon>Strongylocentrotidae</taxon>
        <taxon>Strongylocentrotus</taxon>
    </lineage>
</organism>
<comment type="similarity">
    <text evidence="1">Belongs to the LCA5 family.</text>
</comment>
<dbReference type="EnsemblMetazoa" id="XM_030995039">
    <property type="protein sequence ID" value="XP_030850899"/>
    <property type="gene ID" value="LOC583919"/>
</dbReference>
<feature type="compositionally biased region" description="Low complexity" evidence="3">
    <location>
        <begin position="593"/>
        <end position="610"/>
    </location>
</feature>
<evidence type="ECO:0000256" key="3">
    <source>
        <dbReference type="SAM" id="MobiDB-lite"/>
    </source>
</evidence>
<accession>A0A7M7PFB7</accession>
<feature type="domain" description="Lebercilin" evidence="4">
    <location>
        <begin position="187"/>
        <end position="379"/>
    </location>
</feature>
<feature type="compositionally biased region" description="Basic and acidic residues" evidence="3">
    <location>
        <begin position="666"/>
        <end position="708"/>
    </location>
</feature>
<feature type="compositionally biased region" description="Basic and acidic residues" evidence="3">
    <location>
        <begin position="431"/>
        <end position="479"/>
    </location>
</feature>
<feature type="compositionally biased region" description="Basic and acidic residues" evidence="3">
    <location>
        <begin position="504"/>
        <end position="542"/>
    </location>
</feature>
<feature type="compositionally biased region" description="Basic and acidic residues" evidence="3">
    <location>
        <begin position="20"/>
        <end position="31"/>
    </location>
</feature>
<feature type="compositionally biased region" description="Basic and acidic residues" evidence="3">
    <location>
        <begin position="79"/>
        <end position="99"/>
    </location>
</feature>
<dbReference type="PANTHER" id="PTHR16650">
    <property type="entry name" value="C21ORF13-RELATED"/>
    <property type="match status" value="1"/>
</dbReference>
<feature type="compositionally biased region" description="Basic and acidic residues" evidence="3">
    <location>
        <begin position="718"/>
        <end position="744"/>
    </location>
</feature>
<reference evidence="6" key="1">
    <citation type="submission" date="2015-02" db="EMBL/GenBank/DDBJ databases">
        <title>Genome sequencing for Strongylocentrotus purpuratus.</title>
        <authorList>
            <person name="Murali S."/>
            <person name="Liu Y."/>
            <person name="Vee V."/>
            <person name="English A."/>
            <person name="Wang M."/>
            <person name="Skinner E."/>
            <person name="Han Y."/>
            <person name="Muzny D.M."/>
            <person name="Worley K.C."/>
            <person name="Gibbs R.A."/>
        </authorList>
    </citation>
    <scope>NUCLEOTIDE SEQUENCE</scope>
</reference>
<feature type="compositionally biased region" description="Polar residues" evidence="3">
    <location>
        <begin position="171"/>
        <end position="185"/>
    </location>
</feature>
<feature type="compositionally biased region" description="Acidic residues" evidence="3">
    <location>
        <begin position="819"/>
        <end position="829"/>
    </location>
</feature>
<feature type="compositionally biased region" description="Basic and acidic residues" evidence="3">
    <location>
        <begin position="650"/>
        <end position="659"/>
    </location>
</feature>
<keyword evidence="2" id="KW-0175">Coiled coil</keyword>
<name>A0A7M7PFB7_STRPU</name>
<dbReference type="Proteomes" id="UP000007110">
    <property type="component" value="Unassembled WGS sequence"/>
</dbReference>
<feature type="compositionally biased region" description="Basic residues" evidence="3">
    <location>
        <begin position="159"/>
        <end position="169"/>
    </location>
</feature>
<sequence length="928" mass="106825">MSSNHVNDSFFDSDGDQDKEEPFTLKGEYHRSVTPPSHSSNSPHNDKPDSGNRTAGKTSQGHSRSSTSGNFTADSDTMSSHKRDSSGSYHDRSRSRTPDYSDSFDSEDSMQDSRRGSPVRNRKSTRRSAASTSTSRYNSGTSKDSRSTYRSYGRATKPSVKKAPKKKGVGRSQSVTAAQQSPRSTEVTRRMLSAKGHTINKLRSDFDDLRRKYDDAIRENKLMKQLQRRQEASLAKFEDKDEELPQLLRSHAAEVDNLRERLRRTQDREKDKDRRLKDKNEELNRLNDELKKLRHLADNKHLLDRDKLQRKVDRLQDNFDEKERRVNELEKHVENMKKNVRHDSEQWKQREREYRARVAYLEEENQTTKFQLKEKEKELDIRNIYSHRVMKPPAKLNNTLNSTPRPLAQTRATSNDDIKNTKPAPTIKRSSSAEENRKTDHTPRPPKPEVKPEVKPEEKKVTPRIEEKKQLSEHDKILLDLDGGFKPLPPPAKKDDDILNDLDNEIKKRERLDEEKMRSEQRMKREKEEQQRKRQADEEEWRRRLKQEEEETKRKEEEEQRKGQLSFFSGPKNPYKSSRSKAKSSAYEPYFPSNNKSTSSTSVSNSFNGTDSYKPSFANSSFKAPFSNSPKETESDEPSFLPSTTTRSPRRGEDAKEEGGGVGRLGRREEKKPFWLTKDNEQDRPERARDISAERERKQKEEERKREEEDLAAQRKKQKEESERLAEERRKKDILLAKMRDLDTKPASGGTKKDYKFTQPIENLHNGKPSHPDLQGSPNSTPKKKPAADTDAVFGSYAPTFGRRAAAGDKPPVKKGGLFDDDDDDDSDDIFATPKPKPTDKSKDRRSNFFSDNKSTTPNKGRNSFEGSVFSQSTKAKPVADNATLPWEKKTQPQGNLFGQANKPNGLTVNLPKSSFDDFDDDIEEVML</sequence>
<feature type="compositionally biased region" description="Polar residues" evidence="3">
    <location>
        <begin position="396"/>
        <end position="413"/>
    </location>
</feature>
<feature type="compositionally biased region" description="Polar residues" evidence="3">
    <location>
        <begin position="611"/>
        <end position="630"/>
    </location>
</feature>
<dbReference type="InterPro" id="IPR026188">
    <property type="entry name" value="Lebercilin-like"/>
</dbReference>
<evidence type="ECO:0000313" key="5">
    <source>
        <dbReference type="EnsemblMetazoa" id="XP_030850899"/>
    </source>
</evidence>
<feature type="region of interest" description="Disordered" evidence="3">
    <location>
        <begin position="390"/>
        <end position="922"/>
    </location>
</feature>
<feature type="compositionally biased region" description="Basic and acidic residues" evidence="3">
    <location>
        <begin position="551"/>
        <end position="562"/>
    </location>
</feature>
<dbReference type="GeneID" id="583919"/>
<evidence type="ECO:0000313" key="6">
    <source>
        <dbReference type="Proteomes" id="UP000007110"/>
    </source>
</evidence>